<dbReference type="PANTHER" id="PTHR36985">
    <property type="entry name" value="TRANSLOCATION AND ASSEMBLY MODULE SUBUNIT TAMB"/>
    <property type="match status" value="1"/>
</dbReference>
<feature type="compositionally biased region" description="Basic and acidic residues" evidence="5">
    <location>
        <begin position="1"/>
        <end position="10"/>
    </location>
</feature>
<evidence type="ECO:0000259" key="7">
    <source>
        <dbReference type="Pfam" id="PF04357"/>
    </source>
</evidence>
<keyword evidence="9" id="KW-1185">Reference proteome</keyword>
<evidence type="ECO:0000256" key="5">
    <source>
        <dbReference type="SAM" id="MobiDB-lite"/>
    </source>
</evidence>
<keyword evidence="4 6" id="KW-0472">Membrane</keyword>
<keyword evidence="2 6" id="KW-0812">Transmembrane</keyword>
<reference evidence="9" key="1">
    <citation type="submission" date="2017-02" db="EMBL/GenBank/DDBJ databases">
        <authorList>
            <person name="Varghese N."/>
            <person name="Submissions S."/>
        </authorList>
    </citation>
    <scope>NUCLEOTIDE SEQUENCE [LARGE SCALE GENOMIC DNA]</scope>
    <source>
        <strain evidence="9">ATCC 51356</strain>
    </source>
</reference>
<dbReference type="PANTHER" id="PTHR36985:SF1">
    <property type="entry name" value="TRANSLOCATION AND ASSEMBLY MODULE SUBUNIT TAMB"/>
    <property type="match status" value="1"/>
</dbReference>
<evidence type="ECO:0000256" key="3">
    <source>
        <dbReference type="ARBA" id="ARBA00022989"/>
    </source>
</evidence>
<protein>
    <recommendedName>
        <fullName evidence="7">Translocation and assembly module TamB C-terminal domain-containing protein</fullName>
    </recommendedName>
</protein>
<evidence type="ECO:0000256" key="2">
    <source>
        <dbReference type="ARBA" id="ARBA00022692"/>
    </source>
</evidence>
<feature type="transmembrane region" description="Helical" evidence="6">
    <location>
        <begin position="46"/>
        <end position="67"/>
    </location>
</feature>
<evidence type="ECO:0000313" key="9">
    <source>
        <dbReference type="Proteomes" id="UP000190121"/>
    </source>
</evidence>
<keyword evidence="3 6" id="KW-1133">Transmembrane helix</keyword>
<feature type="compositionally biased region" description="Polar residues" evidence="5">
    <location>
        <begin position="11"/>
        <end position="28"/>
    </location>
</feature>
<feature type="region of interest" description="Disordered" evidence="5">
    <location>
        <begin position="1608"/>
        <end position="1636"/>
    </location>
</feature>
<feature type="domain" description="Translocation and assembly module TamB C-terminal" evidence="7">
    <location>
        <begin position="1173"/>
        <end position="1573"/>
    </location>
</feature>
<dbReference type="Proteomes" id="UP000190121">
    <property type="component" value="Unassembled WGS sequence"/>
</dbReference>
<evidence type="ECO:0000256" key="1">
    <source>
        <dbReference type="ARBA" id="ARBA00004167"/>
    </source>
</evidence>
<dbReference type="OrthoDB" id="9811276at2"/>
<gene>
    <name evidence="8" type="ORF">SAMN02745171_00213</name>
</gene>
<feature type="compositionally biased region" description="Polar residues" evidence="5">
    <location>
        <begin position="1615"/>
        <end position="1629"/>
    </location>
</feature>
<dbReference type="STRING" id="29524.SAMN02745171_00213"/>
<dbReference type="RefSeq" id="WP_078736181.1">
    <property type="nucleotide sequence ID" value="NZ_FUXE01000002.1"/>
</dbReference>
<accession>A0A1T4KYJ4</accession>
<organism evidence="8 9">
    <name type="scientific">Porphyromonas circumdentaria</name>
    <dbReference type="NCBI Taxonomy" id="29524"/>
    <lineage>
        <taxon>Bacteria</taxon>
        <taxon>Pseudomonadati</taxon>
        <taxon>Bacteroidota</taxon>
        <taxon>Bacteroidia</taxon>
        <taxon>Bacteroidales</taxon>
        <taxon>Porphyromonadaceae</taxon>
        <taxon>Porphyromonas</taxon>
    </lineage>
</organism>
<dbReference type="InterPro" id="IPR007452">
    <property type="entry name" value="TamB_C"/>
</dbReference>
<feature type="region of interest" description="Disordered" evidence="5">
    <location>
        <begin position="1"/>
        <end position="31"/>
    </location>
</feature>
<sequence length="1636" mass="182094">MDELQKEQHENNSSVGSQVTEEVSLSTNGREEKPIRGRVGTKIRRWLLGLLLAPILLIVLLIVLLYIPPIQRFVVGIVEEKVESATGMDLEIGALRLKFPLNLSLKSIQVVTAEGDTLLRLGHLETSVPLMPLFNGQIETRYLAVRDVRVFFPDSARTTIMKADARNIEVGPLSVNLRKENVDVGALLFEEGSFSLFSVDTVPNPNPEPVLWKIAVNRVDLVKSRLHIEMPFTQLFVDAQIDKGEVDELSYDIGTLRLEGRHVSLRASEASYAQDTIYSTVPFVDYTHLYARDLEIKGSKLVQQNTLLRADIEHARFRERSGASVTDFRGAFFMEDGLIELEDFSLLTPYTRASGSFRLPLSIFTEGDETSLIKAQLKGSLGYEDIFYFSTFDISQYIGGKYPILDTPIDFAIEAEGTVKHLDIETFALSLPEIVELQLKGQVGEFFAPQKLLADLSVNVKAQRKAYLLYPLMGSGLKGRFAFPEAMNFQGKVNISNGRYALKSQLQTRKDGKISLDALYSLPQEAYNITLNSTQLNVRSFLPKDSIGTVSMALKMQGAGFDVMSPKTFASADLDVYQLNYNGVILSDITLDLSLKSGALALKMDSHNPGASVVMNLDALLQDALLKGDLDVHLDTLSLARLGFVADTLDLGGHFCGTFSTDWKTSHSLLLEVNDIFLKMPNTFYSYDSLALRARTTPDTVLATLSAGDLFFDAYIGGGIDSIAATASRISELTPSLQVDSLLPSTVATMLDALPPIGLDIYFHKDNPLKEILAPYKMSIDRGEILFSNVRNRGLDLEANIYNFRHDTLKIDQLYASISTEKGIERTSLSEAVYDALSGFTWPDTQPIRAVKRPGEGELLDKYLRADIRANKKRYRNQEPFNFYLRALSDFRTVDITTHLLQEGEEAYSLEAILFKNASGYGLTFKDTPIIVAGYQLNPNPHNALFFNPTQKELWANLTLTSLQDAKLSLHSLEDENAKNTRRLSMNLQRLQLSDIAHLLGKTTIEGYMFADLRLEIDPTYDLPRVVGDISINDLTYDASRVGNISIATFYEPRDNSRHFVDAYVSVDGNLALVAEGQYHSEDKEMPLNLKAQIENFPLSLANPFIGANLASLQGEVKGNLSAKGTFDNILLNGELIPEGATFYLPMVGNTFAITTPPIRFLDSKLLFDNLQLSNADAQQPFVVDGYLTLLGPEALTTDLSVRGQDVQLINSKYKRGQLLYGKLLTSVDLSVRGNVMKPRVRGEVDILGGTNVTYVYTQSAIQAKDRLSDVVMFTDFSDTLDTWERQRHPISLGGMDLTLHINVAPSVRLSVDLSPDHQDYVTVMGGGDLHFVYPPFGEMSLTGRYNLQGGGDVRYNFPVVGRKDFVIDPDSYIQWNGSVTNPYIDFVAKQRVRANVTEGGATRKVNFDVEIVAKETVDKIDLGFDLSAPEDLSLQGKLATMNKEERGKQALGLMLTGTFLASDATPTNMQKMLSGLAVSELNSLTGKLLQGTDLDLGMELHDAAESGRAYTDYTYNFSRRFYNDRLRFSVGGRVGTGNLPTNYEQTFIDNLSLEYQLDRSGRQYVRLFHKRNNDHLLEGLVTETGVGYVLRRKLNNLLELFKKEAKKKRVVKSISPTEQNQTTSSPTEQVDKDEQ</sequence>
<evidence type="ECO:0000256" key="6">
    <source>
        <dbReference type="SAM" id="Phobius"/>
    </source>
</evidence>
<dbReference type="GO" id="GO:0005886">
    <property type="term" value="C:plasma membrane"/>
    <property type="evidence" value="ECO:0007669"/>
    <property type="project" value="InterPro"/>
</dbReference>
<dbReference type="Pfam" id="PF04357">
    <property type="entry name" value="TamB"/>
    <property type="match status" value="1"/>
</dbReference>
<dbReference type="GO" id="GO:0009306">
    <property type="term" value="P:protein secretion"/>
    <property type="evidence" value="ECO:0007669"/>
    <property type="project" value="InterPro"/>
</dbReference>
<comment type="subcellular location">
    <subcellularLocation>
        <location evidence="1">Membrane</location>
        <topology evidence="1">Single-pass membrane protein</topology>
    </subcellularLocation>
</comment>
<name>A0A1T4KYJ4_9PORP</name>
<proteinExistence type="predicted"/>
<evidence type="ECO:0000256" key="4">
    <source>
        <dbReference type="ARBA" id="ARBA00023136"/>
    </source>
</evidence>
<evidence type="ECO:0000313" key="8">
    <source>
        <dbReference type="EMBL" id="SJZ47418.1"/>
    </source>
</evidence>
<dbReference type="EMBL" id="FUXE01000002">
    <property type="protein sequence ID" value="SJZ47418.1"/>
    <property type="molecule type" value="Genomic_DNA"/>
</dbReference>